<keyword evidence="1" id="KW-0560">Oxidoreductase</keyword>
<name>A0A0D3IFH2_EMIH1</name>
<feature type="domain" description="Aldehyde dehydrogenase" evidence="3">
    <location>
        <begin position="73"/>
        <end position="518"/>
    </location>
</feature>
<dbReference type="Pfam" id="PF00171">
    <property type="entry name" value="Aldedh"/>
    <property type="match status" value="1"/>
</dbReference>
<dbReference type="GO" id="GO:0016620">
    <property type="term" value="F:oxidoreductase activity, acting on the aldehyde or oxo group of donors, NAD or NADP as acceptor"/>
    <property type="evidence" value="ECO:0007669"/>
    <property type="project" value="InterPro"/>
</dbReference>
<dbReference type="OMA" id="PQIRAFK"/>
<keyword evidence="2" id="KW-0175">Coiled coil</keyword>
<dbReference type="InterPro" id="IPR015590">
    <property type="entry name" value="Aldehyde_DH_dom"/>
</dbReference>
<sequence length="557" mass="59322">MFVLLLAPPLMSASAPFALPTAPPASVDASDSMWDSRPFVDGRKTCIGGAVEAWSGPSEEVTSPVFDARTGKRLVIGQLATMGEVDAVRAVEASAAAWDRGQGAWPQMSLAERIERVEGAVAALKERRDEIVNVLMWEIAKNSADAAAEFDRTVAFIGKTIETLRRLDEESAGWRVVSGVMAFVRRAAVGVMMLLGPYNYPFNETYAALIPALLMGNVVLMKIPNVGGLAHVLTFEVWAEALPKGTLSFISGSGRATVPPVMRTGLVDVLGFIGGSKAGDAILKEHPAPHRLKAFLQLDAKNLGVVAPDADLDVAVGQCVVGSTSYNGQRCTAIKLILVHHSIADEFVRRLASAVAALPRGLPWEEGVLITPLPEPKKPAYLAELVGDAVAKGARVVNEGGGTLAGALMTPAVVFPVSREMRLWHEEQFGPVIPVGVYRDEAEVVEYVRSSPFGQQAALFTQSTDAAAPLIDALSTSVGRINLNTQCGRSPDELPFSGRRSSALGTMSVSEALRVFSTETVVAGKAAQEPNRRLAKELPSSSAFMRALADTPYRDEL</sequence>
<evidence type="ECO:0000256" key="2">
    <source>
        <dbReference type="SAM" id="Coils"/>
    </source>
</evidence>
<dbReference type="Gene3D" id="3.40.309.10">
    <property type="entry name" value="Aldehyde Dehydrogenase, Chain A, domain 2"/>
    <property type="match status" value="1"/>
</dbReference>
<dbReference type="EnsemblProtists" id="EOD10007">
    <property type="protein sequence ID" value="EOD10007"/>
    <property type="gene ID" value="EMIHUDRAFT_105413"/>
</dbReference>
<dbReference type="Gene3D" id="3.40.605.10">
    <property type="entry name" value="Aldehyde Dehydrogenase, Chain A, domain 1"/>
    <property type="match status" value="1"/>
</dbReference>
<accession>A0A0D3IFH2</accession>
<protein>
    <recommendedName>
        <fullName evidence="3">Aldehyde dehydrogenase domain-containing protein</fullName>
    </recommendedName>
</protein>
<dbReference type="PaxDb" id="2903-EOD10007"/>
<dbReference type="STRING" id="2903.R1BKM5"/>
<dbReference type="InterPro" id="IPR016161">
    <property type="entry name" value="Ald_DH/histidinol_DH"/>
</dbReference>
<dbReference type="InterPro" id="IPR016162">
    <property type="entry name" value="Ald_DH_N"/>
</dbReference>
<dbReference type="PANTHER" id="PTHR43353">
    <property type="entry name" value="SUCCINATE-SEMIALDEHYDE DEHYDROGENASE, MITOCHONDRIAL"/>
    <property type="match status" value="1"/>
</dbReference>
<evidence type="ECO:0000313" key="5">
    <source>
        <dbReference type="Proteomes" id="UP000013827"/>
    </source>
</evidence>
<feature type="coiled-coil region" evidence="2">
    <location>
        <begin position="107"/>
        <end position="134"/>
    </location>
</feature>
<reference evidence="5" key="1">
    <citation type="journal article" date="2013" name="Nature">
        <title>Pan genome of the phytoplankton Emiliania underpins its global distribution.</title>
        <authorList>
            <person name="Read B.A."/>
            <person name="Kegel J."/>
            <person name="Klute M.J."/>
            <person name="Kuo A."/>
            <person name="Lefebvre S.C."/>
            <person name="Maumus F."/>
            <person name="Mayer C."/>
            <person name="Miller J."/>
            <person name="Monier A."/>
            <person name="Salamov A."/>
            <person name="Young J."/>
            <person name="Aguilar M."/>
            <person name="Claverie J.M."/>
            <person name="Frickenhaus S."/>
            <person name="Gonzalez K."/>
            <person name="Herman E.K."/>
            <person name="Lin Y.C."/>
            <person name="Napier J."/>
            <person name="Ogata H."/>
            <person name="Sarno A.F."/>
            <person name="Shmutz J."/>
            <person name="Schroeder D."/>
            <person name="de Vargas C."/>
            <person name="Verret F."/>
            <person name="von Dassow P."/>
            <person name="Valentin K."/>
            <person name="Van de Peer Y."/>
            <person name="Wheeler G."/>
            <person name="Dacks J.B."/>
            <person name="Delwiche C.F."/>
            <person name="Dyhrman S.T."/>
            <person name="Glockner G."/>
            <person name="John U."/>
            <person name="Richards T."/>
            <person name="Worden A.Z."/>
            <person name="Zhang X."/>
            <person name="Grigoriev I.V."/>
            <person name="Allen A.E."/>
            <person name="Bidle K."/>
            <person name="Borodovsky M."/>
            <person name="Bowler C."/>
            <person name="Brownlee C."/>
            <person name="Cock J.M."/>
            <person name="Elias M."/>
            <person name="Gladyshev V.N."/>
            <person name="Groth M."/>
            <person name="Guda C."/>
            <person name="Hadaegh A."/>
            <person name="Iglesias-Rodriguez M.D."/>
            <person name="Jenkins J."/>
            <person name="Jones B.M."/>
            <person name="Lawson T."/>
            <person name="Leese F."/>
            <person name="Lindquist E."/>
            <person name="Lobanov A."/>
            <person name="Lomsadze A."/>
            <person name="Malik S.B."/>
            <person name="Marsh M.E."/>
            <person name="Mackinder L."/>
            <person name="Mock T."/>
            <person name="Mueller-Roeber B."/>
            <person name="Pagarete A."/>
            <person name="Parker M."/>
            <person name="Probert I."/>
            <person name="Quesneville H."/>
            <person name="Raines C."/>
            <person name="Rensing S.A."/>
            <person name="Riano-Pachon D.M."/>
            <person name="Richier S."/>
            <person name="Rokitta S."/>
            <person name="Shiraiwa Y."/>
            <person name="Soanes D.M."/>
            <person name="van der Giezen M."/>
            <person name="Wahlund T.M."/>
            <person name="Williams B."/>
            <person name="Wilson W."/>
            <person name="Wolfe G."/>
            <person name="Wurch L.L."/>
        </authorList>
    </citation>
    <scope>NUCLEOTIDE SEQUENCE</scope>
</reference>
<dbReference type="InterPro" id="IPR016163">
    <property type="entry name" value="Ald_DH_C"/>
</dbReference>
<dbReference type="KEGG" id="ehx:EMIHUDRAFT_105413"/>
<keyword evidence="5" id="KW-1185">Reference proteome</keyword>
<evidence type="ECO:0000313" key="4">
    <source>
        <dbReference type="EnsemblProtists" id="EOD10007"/>
    </source>
</evidence>
<dbReference type="eggNOG" id="KOG2450">
    <property type="taxonomic scope" value="Eukaryota"/>
</dbReference>
<dbReference type="HOGENOM" id="CLU_005391_0_1_1"/>
<evidence type="ECO:0000259" key="3">
    <source>
        <dbReference type="Pfam" id="PF00171"/>
    </source>
</evidence>
<dbReference type="SUPFAM" id="SSF53720">
    <property type="entry name" value="ALDH-like"/>
    <property type="match status" value="1"/>
</dbReference>
<organism evidence="4 5">
    <name type="scientific">Emiliania huxleyi (strain CCMP1516)</name>
    <dbReference type="NCBI Taxonomy" id="280463"/>
    <lineage>
        <taxon>Eukaryota</taxon>
        <taxon>Haptista</taxon>
        <taxon>Haptophyta</taxon>
        <taxon>Prymnesiophyceae</taxon>
        <taxon>Isochrysidales</taxon>
        <taxon>Noelaerhabdaceae</taxon>
        <taxon>Emiliania</taxon>
    </lineage>
</organism>
<evidence type="ECO:0000256" key="1">
    <source>
        <dbReference type="ARBA" id="ARBA00023002"/>
    </source>
</evidence>
<dbReference type="Proteomes" id="UP000013827">
    <property type="component" value="Unassembled WGS sequence"/>
</dbReference>
<dbReference type="AlphaFoldDB" id="A0A0D3IFH2"/>
<dbReference type="InterPro" id="IPR050740">
    <property type="entry name" value="Aldehyde_DH_Superfamily"/>
</dbReference>
<dbReference type="RefSeq" id="XP_005762436.1">
    <property type="nucleotide sequence ID" value="XM_005762379.1"/>
</dbReference>
<reference evidence="4" key="2">
    <citation type="submission" date="2024-10" db="UniProtKB">
        <authorList>
            <consortium name="EnsemblProtists"/>
        </authorList>
    </citation>
    <scope>IDENTIFICATION</scope>
</reference>
<dbReference type="PANTHER" id="PTHR43353:SF5">
    <property type="entry name" value="SUCCINATE-SEMIALDEHYDE DEHYDROGENASE, MITOCHONDRIAL"/>
    <property type="match status" value="1"/>
</dbReference>
<proteinExistence type="predicted"/>
<dbReference type="GeneID" id="17256177"/>